<dbReference type="Proteomes" id="UP000238365">
    <property type="component" value="Chromosome"/>
</dbReference>
<proteinExistence type="predicted"/>
<dbReference type="InterPro" id="IPR029044">
    <property type="entry name" value="Nucleotide-diphossugar_trans"/>
</dbReference>
<evidence type="ECO:0000259" key="1">
    <source>
        <dbReference type="Pfam" id="PF00535"/>
    </source>
</evidence>
<evidence type="ECO:0000313" key="3">
    <source>
        <dbReference type="Proteomes" id="UP000238365"/>
    </source>
</evidence>
<dbReference type="AlphaFoldDB" id="A0A2L0IH57"/>
<organism evidence="2 3">
    <name type="scientific">Mixta gaviniae</name>
    <dbReference type="NCBI Taxonomy" id="665914"/>
    <lineage>
        <taxon>Bacteria</taxon>
        <taxon>Pseudomonadati</taxon>
        <taxon>Pseudomonadota</taxon>
        <taxon>Gammaproteobacteria</taxon>
        <taxon>Enterobacterales</taxon>
        <taxon>Erwiniaceae</taxon>
        <taxon>Mixta</taxon>
    </lineage>
</organism>
<gene>
    <name evidence="2" type="ORF">C2E15_12770</name>
</gene>
<dbReference type="SUPFAM" id="SSF53756">
    <property type="entry name" value="UDP-Glycosyltransferase/glycogen phosphorylase"/>
    <property type="match status" value="1"/>
</dbReference>
<dbReference type="PANTHER" id="PTHR43179:SF7">
    <property type="entry name" value="RHAMNOSYLTRANSFERASE WBBL"/>
    <property type="match status" value="1"/>
</dbReference>
<dbReference type="InterPro" id="IPR001173">
    <property type="entry name" value="Glyco_trans_2-like"/>
</dbReference>
<dbReference type="Gene3D" id="3.90.550.10">
    <property type="entry name" value="Spore Coat Polysaccharide Biosynthesis Protein SpsA, Chain A"/>
    <property type="match status" value="1"/>
</dbReference>
<dbReference type="RefSeq" id="WP_104957703.1">
    <property type="nucleotide sequence ID" value="NZ_CP026377.1"/>
</dbReference>
<dbReference type="Gene3D" id="3.40.50.2000">
    <property type="entry name" value="Glycogen Phosphorylase B"/>
    <property type="match status" value="1"/>
</dbReference>
<accession>A0A2L0IH57</accession>
<dbReference type="EMBL" id="CP026377">
    <property type="protein sequence ID" value="AUX93864.1"/>
    <property type="molecule type" value="Genomic_DNA"/>
</dbReference>
<evidence type="ECO:0000313" key="2">
    <source>
        <dbReference type="EMBL" id="AUX93864.1"/>
    </source>
</evidence>
<name>A0A2L0IH57_9GAMM</name>
<dbReference type="KEGG" id="pgz:C2E15_12770"/>
<keyword evidence="3" id="KW-1185">Reference proteome</keyword>
<dbReference type="SUPFAM" id="SSF53448">
    <property type="entry name" value="Nucleotide-diphospho-sugar transferases"/>
    <property type="match status" value="1"/>
</dbReference>
<dbReference type="PANTHER" id="PTHR43179">
    <property type="entry name" value="RHAMNOSYLTRANSFERASE WBBL"/>
    <property type="match status" value="1"/>
</dbReference>
<dbReference type="CDD" id="cd04186">
    <property type="entry name" value="GT_2_like_c"/>
    <property type="match status" value="1"/>
</dbReference>
<feature type="domain" description="Glycosyltransferase 2-like" evidence="1">
    <location>
        <begin position="617"/>
        <end position="797"/>
    </location>
</feature>
<protein>
    <recommendedName>
        <fullName evidence="1">Glycosyltransferase 2-like domain-containing protein</fullName>
    </recommendedName>
</protein>
<sequence length="1227" mass="140525">MKNILISIDKLNEYDMFVSEVIDVVDNYVEKGWGVDIYTHTCKSPIKNIINNINSGNITFIEQDLTDFKEKYDALWVYRGYIPEKLSTYINEYHQDINVYFRHFYEYSDLYIPYGCDVENDTPGISIALSEVSQHSLEKKGIDSERIKVLPFCSNKQYFEYPSELKTGDIEKVLYIGSSFPSAMEDLLNELKNKNKSLNWLDTTEVENIYPEDICSYDVVICKEFMVPKVLTLGIPVFIFNENKFHGYINDSNFHESMRHHFSGDNLTAVADATLAWNVITEELAETRIWTFNNKENFKKTFSFERAVEEINCPADRAGKLSFTNKQVLALSIHAKSLTENEQKDYLLADWLKEREISEARKRSLLEYASVFREQANIGIVIICDPTDEGSLALTIKSLRCMVGIPDTLYFLSEKEIIPSVFSEYNLKAHLYNDINGIFEETNHNSLLFITAGDEINSNALLLLFEYSIRHPEVLVCYFDEMSINESKNDSLILKPDCNIDLLRSYPYIGRNLLINVNAAKNVRVAGPMYHDLALLDLTWKLIEIKGPAILGRLPEVITKMCIEWDAWLKSEHIITANKRVVSEHLSRIGIQANITKGSLSFNQSIEYILPYHPLVSIIIINKDNFTLLNRCIESLLQNTRYLNYEIVIADNGSVDKDMLFFLEKVEAGIFSNISVLRMNAEFNFSLIANQASREAKGEILLFLDNDTEIIQSQWLDVLLQQVMRPEVGLVGPRLEYDDGRIQHGGFILGVNDGVENVFDGYNSAEPGYLFYLNNVRNVSALSSSCLMIRKHVFDEVGGFSENVFNFYYGDVDLALKLTQQGYLHIWTPYARVKHMGGGSRLFDKKFKVKACPDKEDIENLKSLWGEKLFSDSSYHPHMSKSGKLFTLSPRTARTQAALPGRPYPVVLANHINWFGCGNHRIIQPFKALEARSLIEGGLHYSVADAMEVAQLQPDVVILELVTGSAIPGLITEYRKVCSAKIVAEYDDFLINMPVKNDFKRNAPKNLIKNFRRVMESVDWVVVSTNTLAEAYKPYHNDIRVAHNRLAEHQWGHLKSEKFTGKKIRVGWAGGNSHRGDLDILKPIIKHFEHEVEWVFMGMKPEGVNCEYHPGVPFDLYPQKLASLNLDLALVPLEINFFNECKSNLRLLEIGTCGVPIIATDIEPYRCGLPVTLVSNKFKDWVSAINEHINEKHCLEMRGELLRQEIHQNWYLRDNGLEEWRSAWLPK</sequence>
<dbReference type="Pfam" id="PF00535">
    <property type="entry name" value="Glycos_transf_2"/>
    <property type="match status" value="1"/>
</dbReference>
<reference evidence="2 3" key="1">
    <citation type="submission" date="2018-01" db="EMBL/GenBank/DDBJ databases">
        <title>Complete and assembled Genome of Pantoea gaviniae DSM22758T.</title>
        <authorList>
            <person name="Stevens M.J.A."/>
            <person name="Zurfluh K."/>
            <person name="Stephan R."/>
        </authorList>
    </citation>
    <scope>NUCLEOTIDE SEQUENCE [LARGE SCALE GENOMIC DNA]</scope>
    <source>
        <strain evidence="2 3">DSM 22758</strain>
    </source>
</reference>